<dbReference type="OMA" id="MEWATQK"/>
<dbReference type="EMBL" id="LT934123">
    <property type="protein sequence ID" value="VAI78566.1"/>
    <property type="molecule type" value="Genomic_DNA"/>
</dbReference>
<dbReference type="AlphaFoldDB" id="A0A9R1BSM4"/>
<name>A0A9R1BSM4_TRITD</name>
<organism evidence="1 2">
    <name type="scientific">Triticum turgidum subsp. durum</name>
    <name type="common">Durum wheat</name>
    <name type="synonym">Triticum durum</name>
    <dbReference type="NCBI Taxonomy" id="4567"/>
    <lineage>
        <taxon>Eukaryota</taxon>
        <taxon>Viridiplantae</taxon>
        <taxon>Streptophyta</taxon>
        <taxon>Embryophyta</taxon>
        <taxon>Tracheophyta</taxon>
        <taxon>Spermatophyta</taxon>
        <taxon>Magnoliopsida</taxon>
        <taxon>Liliopsida</taxon>
        <taxon>Poales</taxon>
        <taxon>Poaceae</taxon>
        <taxon>BOP clade</taxon>
        <taxon>Pooideae</taxon>
        <taxon>Triticodae</taxon>
        <taxon>Triticeae</taxon>
        <taxon>Triticinae</taxon>
        <taxon>Triticum</taxon>
    </lineage>
</organism>
<protein>
    <submittedName>
        <fullName evidence="1">Uncharacterized protein</fullName>
    </submittedName>
</protein>
<dbReference type="Proteomes" id="UP000324705">
    <property type="component" value="Chromosome 7A"/>
</dbReference>
<sequence>MEWATQKGWTQSMMQILCSVVGKTEVADHMFWSLEEHSYDVQTGLEFPSAVHLADSAGAGDLVDPNVTIAAISPQPYAAAEPELIEPVMVITDPPASDTTGIY</sequence>
<reference evidence="1 2" key="1">
    <citation type="submission" date="2017-09" db="EMBL/GenBank/DDBJ databases">
        <authorList>
            <consortium name="International Durum Wheat Genome Sequencing Consortium (IDWGSC)"/>
            <person name="Milanesi L."/>
        </authorList>
    </citation>
    <scope>NUCLEOTIDE SEQUENCE [LARGE SCALE GENOMIC DNA]</scope>
    <source>
        <strain evidence="2">cv. Svevo</strain>
    </source>
</reference>
<evidence type="ECO:0000313" key="2">
    <source>
        <dbReference type="Proteomes" id="UP000324705"/>
    </source>
</evidence>
<gene>
    <name evidence="1" type="ORF">TRITD_7Av1G215240</name>
</gene>
<keyword evidence="2" id="KW-1185">Reference proteome</keyword>
<proteinExistence type="predicted"/>
<evidence type="ECO:0000313" key="1">
    <source>
        <dbReference type="EMBL" id="VAI78566.1"/>
    </source>
</evidence>
<dbReference type="Gramene" id="TRITD7Av1G215240.1">
    <property type="protein sequence ID" value="TRITD7Av1G215240.1"/>
    <property type="gene ID" value="TRITD7Av1G215240"/>
</dbReference>
<accession>A0A9R1BSM4</accession>